<evidence type="ECO:0000313" key="3">
    <source>
        <dbReference type="Proteomes" id="UP001454036"/>
    </source>
</evidence>
<keyword evidence="1" id="KW-1133">Transmembrane helix</keyword>
<sequence>MHTTIRPFHPAIPIEEKGRMNTFNALFFLSGCSLPFFKLILVVLHSGFDEGAQGDGDCGGATPCSAVFCFAP</sequence>
<keyword evidence="1" id="KW-0472">Membrane</keyword>
<dbReference type="AlphaFoldDB" id="A0AAV3PYE6"/>
<dbReference type="EMBL" id="BAABME010002575">
    <property type="protein sequence ID" value="GAA0155238.1"/>
    <property type="molecule type" value="Genomic_DNA"/>
</dbReference>
<evidence type="ECO:0000256" key="1">
    <source>
        <dbReference type="SAM" id="Phobius"/>
    </source>
</evidence>
<evidence type="ECO:0000313" key="2">
    <source>
        <dbReference type="EMBL" id="GAA0155238.1"/>
    </source>
</evidence>
<organism evidence="2 3">
    <name type="scientific">Lithospermum erythrorhizon</name>
    <name type="common">Purple gromwell</name>
    <name type="synonym">Lithospermum officinale var. erythrorhizon</name>
    <dbReference type="NCBI Taxonomy" id="34254"/>
    <lineage>
        <taxon>Eukaryota</taxon>
        <taxon>Viridiplantae</taxon>
        <taxon>Streptophyta</taxon>
        <taxon>Embryophyta</taxon>
        <taxon>Tracheophyta</taxon>
        <taxon>Spermatophyta</taxon>
        <taxon>Magnoliopsida</taxon>
        <taxon>eudicotyledons</taxon>
        <taxon>Gunneridae</taxon>
        <taxon>Pentapetalae</taxon>
        <taxon>asterids</taxon>
        <taxon>lamiids</taxon>
        <taxon>Boraginales</taxon>
        <taxon>Boraginaceae</taxon>
        <taxon>Boraginoideae</taxon>
        <taxon>Lithospermeae</taxon>
        <taxon>Lithospermum</taxon>
    </lineage>
</organism>
<accession>A0AAV3PYE6</accession>
<protein>
    <submittedName>
        <fullName evidence="2">Uncharacterized protein</fullName>
    </submittedName>
</protein>
<gene>
    <name evidence="2" type="ORF">LIER_13008</name>
</gene>
<dbReference type="PROSITE" id="PS51257">
    <property type="entry name" value="PROKAR_LIPOPROTEIN"/>
    <property type="match status" value="1"/>
</dbReference>
<keyword evidence="3" id="KW-1185">Reference proteome</keyword>
<proteinExistence type="predicted"/>
<comment type="caution">
    <text evidence="2">The sequence shown here is derived from an EMBL/GenBank/DDBJ whole genome shotgun (WGS) entry which is preliminary data.</text>
</comment>
<feature type="transmembrane region" description="Helical" evidence="1">
    <location>
        <begin position="25"/>
        <end position="44"/>
    </location>
</feature>
<dbReference type="Proteomes" id="UP001454036">
    <property type="component" value="Unassembled WGS sequence"/>
</dbReference>
<name>A0AAV3PYE6_LITER</name>
<reference evidence="2 3" key="1">
    <citation type="submission" date="2024-01" db="EMBL/GenBank/DDBJ databases">
        <title>The complete chloroplast genome sequence of Lithospermum erythrorhizon: insights into the phylogenetic relationship among Boraginaceae species and the maternal lineages of purple gromwells.</title>
        <authorList>
            <person name="Okada T."/>
            <person name="Watanabe K."/>
        </authorList>
    </citation>
    <scope>NUCLEOTIDE SEQUENCE [LARGE SCALE GENOMIC DNA]</scope>
</reference>
<keyword evidence="1" id="KW-0812">Transmembrane</keyword>